<dbReference type="InterPro" id="IPR012674">
    <property type="entry name" value="Calycin"/>
</dbReference>
<organism evidence="2">
    <name type="scientific">Amblyomma triste</name>
    <name type="common">Neotropical tick</name>
    <dbReference type="NCBI Taxonomy" id="251400"/>
    <lineage>
        <taxon>Eukaryota</taxon>
        <taxon>Metazoa</taxon>
        <taxon>Ecdysozoa</taxon>
        <taxon>Arthropoda</taxon>
        <taxon>Chelicerata</taxon>
        <taxon>Arachnida</taxon>
        <taxon>Acari</taxon>
        <taxon>Parasitiformes</taxon>
        <taxon>Ixodida</taxon>
        <taxon>Ixodoidea</taxon>
        <taxon>Ixodidae</taxon>
        <taxon>Amblyomminae</taxon>
        <taxon>Amblyomma</taxon>
    </lineage>
</organism>
<accession>A0A023G3L5</accession>
<evidence type="ECO:0000256" key="1">
    <source>
        <dbReference type="SAM" id="MobiDB-lite"/>
    </source>
</evidence>
<name>A0A023G3L5_AMBTT</name>
<feature type="region of interest" description="Disordered" evidence="1">
    <location>
        <begin position="122"/>
        <end position="150"/>
    </location>
</feature>
<feature type="non-terminal residue" evidence="2">
    <location>
        <position position="1"/>
    </location>
</feature>
<reference evidence="2" key="1">
    <citation type="submission" date="2014-03" db="EMBL/GenBank/DDBJ databases">
        <title>The sialotranscriptome of Amblyomma triste, Amblyomma parvum and Amblyomma cajennense ticks, uncovered by 454-based RNA-seq.</title>
        <authorList>
            <person name="Garcia G.R."/>
            <person name="Gardinassi L.G."/>
            <person name="Ribeiro J.M."/>
            <person name="Anatriello E."/>
            <person name="Ferreira B.R."/>
            <person name="Moreira H.N."/>
            <person name="Mafra C."/>
            <person name="Olegario M.M."/>
            <person name="Szabo P.J."/>
            <person name="Miranda-Santos I.K."/>
            <person name="Maruyama S.R."/>
        </authorList>
    </citation>
    <scope>NUCLEOTIDE SEQUENCE</scope>
    <source>
        <strain evidence="2">Mato Grasso do Sul</strain>
        <tissue evidence="2">Salivary glands</tissue>
    </source>
</reference>
<evidence type="ECO:0000313" key="2">
    <source>
        <dbReference type="EMBL" id="JAC28429.1"/>
    </source>
</evidence>
<protein>
    <submittedName>
        <fullName evidence="2">Uncharacterized protein</fullName>
    </submittedName>
</protein>
<dbReference type="AlphaFoldDB" id="A0A023G3L5"/>
<sequence>DSHKCRFLLTENIVYGNELKPHLSPLGRLRKYQDPRPILGHPSTVFLRQAPSDWGRDNAKCMKSNFLGVESGNIYKRTIEFYALGTTAHGKMMGFEYVTLNVSMKVKHKGEKTLIDALEFSKGDKYPPDEQPNKKRKGKKTPPRNVAPRSLDRAEKACTLWMTEPEKSIPDCCEFAILALCAPEVYDYYIWENNRTQICRILDNSRKIAKG</sequence>
<dbReference type="EMBL" id="GBBM01006989">
    <property type="protein sequence ID" value="JAC28429.1"/>
    <property type="molecule type" value="mRNA"/>
</dbReference>
<proteinExistence type="evidence at transcript level"/>
<dbReference type="Gene3D" id="2.40.128.20">
    <property type="match status" value="1"/>
</dbReference>
<feature type="compositionally biased region" description="Basic and acidic residues" evidence="1">
    <location>
        <begin position="122"/>
        <end position="133"/>
    </location>
</feature>